<dbReference type="Gene3D" id="3.30.1540.10">
    <property type="entry name" value="formyl-coa transferase, domain 3"/>
    <property type="match status" value="1"/>
</dbReference>
<dbReference type="EMBL" id="QDHA01000044">
    <property type="protein sequence ID" value="RCJ06827.1"/>
    <property type="molecule type" value="Genomic_DNA"/>
</dbReference>
<dbReference type="InterPro" id="IPR003673">
    <property type="entry name" value="CoA-Trfase_fam_III"/>
</dbReference>
<evidence type="ECO:0000313" key="2">
    <source>
        <dbReference type="Proteomes" id="UP000253501"/>
    </source>
</evidence>
<organism evidence="1 2">
    <name type="scientific">Cupriavidus necator</name>
    <name type="common">Alcaligenes eutrophus</name>
    <name type="synonym">Ralstonia eutropha</name>
    <dbReference type="NCBI Taxonomy" id="106590"/>
    <lineage>
        <taxon>Bacteria</taxon>
        <taxon>Pseudomonadati</taxon>
        <taxon>Pseudomonadota</taxon>
        <taxon>Betaproteobacteria</taxon>
        <taxon>Burkholderiales</taxon>
        <taxon>Burkholderiaceae</taxon>
        <taxon>Cupriavidus</taxon>
    </lineage>
</organism>
<dbReference type="PANTHER" id="PTHR48228">
    <property type="entry name" value="SUCCINYL-COA--D-CITRAMALATE COA-TRANSFERASE"/>
    <property type="match status" value="1"/>
</dbReference>
<protein>
    <recommendedName>
        <fullName evidence="3">CoA transferase</fullName>
    </recommendedName>
</protein>
<dbReference type="InterPro" id="IPR044855">
    <property type="entry name" value="CoA-Trfase_III_dom3_sf"/>
</dbReference>
<proteinExistence type="predicted"/>
<dbReference type="InterPro" id="IPR023606">
    <property type="entry name" value="CoA-Trfase_III_dom_1_sf"/>
</dbReference>
<dbReference type="AlphaFoldDB" id="A0A367PHX0"/>
<evidence type="ECO:0000313" key="1">
    <source>
        <dbReference type="EMBL" id="RCJ06827.1"/>
    </source>
</evidence>
<comment type="caution">
    <text evidence="1">The sequence shown here is derived from an EMBL/GenBank/DDBJ whole genome shotgun (WGS) entry which is preliminary data.</text>
</comment>
<reference evidence="1 2" key="1">
    <citation type="submission" date="2018-04" db="EMBL/GenBank/DDBJ databases">
        <title>Cupriavidus necator CR12 genome sequencing and assembly.</title>
        <authorList>
            <person name="Ben Fekih I."/>
            <person name="Mazhar H.S."/>
            <person name="Bello S.K."/>
            <person name="Rensing C."/>
        </authorList>
    </citation>
    <scope>NUCLEOTIDE SEQUENCE [LARGE SCALE GENOMIC DNA]</scope>
    <source>
        <strain evidence="1 2">CR12</strain>
    </source>
</reference>
<dbReference type="PANTHER" id="PTHR48228:SF5">
    <property type="entry name" value="ALPHA-METHYLACYL-COA RACEMASE"/>
    <property type="match status" value="1"/>
</dbReference>
<dbReference type="Pfam" id="PF02515">
    <property type="entry name" value="CoA_transf_3"/>
    <property type="match status" value="2"/>
</dbReference>
<dbReference type="Gene3D" id="3.40.50.10540">
    <property type="entry name" value="Crotonobetainyl-coa:carnitine coa-transferase, domain 1"/>
    <property type="match status" value="2"/>
</dbReference>
<accession>A0A367PHX0</accession>
<sequence length="828" mass="89067">MMMKDRPLEGVRVLNLGGVWAGRVASMLLADQGAEVIDLNAPNREEKLPDAFLGRGKTVLSVDLKDADEQRRILGLAEQADIIIDNLGAGRATRFQLDYASVRERNGSVIYVSIPGFATGSEFEGVAPFEGIVAASVGVYTDIHALGPVLGGRPIFSSVPMASAYGGVHAAIAATMAFLGRLNTNKGCHVEVPLADALMSAMAVLIMKVDGQPQRFDLPPIDKAMTEVAFPIIRENSDDISEAGHAAIKAYLAKFTRPQFGNYVCSDGKMVFINAVDHVHHARSCLQVLGILNDLIAEGMIVGSPYEEGGDGNNISYSAGLTHYWAGRMRTLMSQRFQTKPAHVWENLLQEAGVPVTVVRTTEEWLNLPAAQAGGNVGAVEDKKFGSVRQPGRYVSIEGSAVQSGTLQPREFGDSTLGWKSSRPAIDGTSKLEPQPKILSGVRVLDLSNVIAGPAACRVLAEFGADVTRIDPPAPQAGPRMTMWFGIDVNQGKRSIILDLKSAEGREVFQDMVKEADVVLHNFLDRSADNLGISDQELRRINPDIISCQVSAWGGPQGGPFKDYPSFDPVLQAATGITARYGTPEAPVLHGMASCVDYITGFTAALGVAQALVARKLGRGGSYVRTSLSMGAQLVQFPFTVSTDTQATGSEPSTQNALGYGSHYRLYKAKDRWGFLACRPADLTEIGTLLGAVAPVENLAELIAGRTFEEVSEALKDCKSASFVAVTRLDEVREAHTVIDAQHVNLNGVSLAMREGDHPSGHRVSLPLPTWYRLGDQGVEPLTPAPSPGSHTRKVLRELGRSDAEVRELFAKKVVRESWAALKHYLPL</sequence>
<dbReference type="RefSeq" id="WP_114133348.1">
    <property type="nucleotide sequence ID" value="NZ_CP068435.1"/>
</dbReference>
<name>A0A367PHX0_CUPNE</name>
<dbReference type="GO" id="GO:0003824">
    <property type="term" value="F:catalytic activity"/>
    <property type="evidence" value="ECO:0007669"/>
    <property type="project" value="InterPro"/>
</dbReference>
<dbReference type="SUPFAM" id="SSF89796">
    <property type="entry name" value="CoA-transferase family III (CaiB/BaiF)"/>
    <property type="match status" value="2"/>
</dbReference>
<evidence type="ECO:0008006" key="3">
    <source>
        <dbReference type="Google" id="ProtNLM"/>
    </source>
</evidence>
<dbReference type="InterPro" id="IPR050509">
    <property type="entry name" value="CoA-transferase_III"/>
</dbReference>
<gene>
    <name evidence="1" type="ORF">DDK22_19440</name>
</gene>
<dbReference type="Proteomes" id="UP000253501">
    <property type="component" value="Unassembled WGS sequence"/>
</dbReference>